<evidence type="ECO:0000256" key="1">
    <source>
        <dbReference type="SAM" id="Phobius"/>
    </source>
</evidence>
<keyword evidence="1" id="KW-0472">Membrane</keyword>
<feature type="transmembrane region" description="Helical" evidence="1">
    <location>
        <begin position="12"/>
        <end position="33"/>
    </location>
</feature>
<sequence length="62" mass="6969">MKKASTQKDIVLRAVKELVVILAVFVLLQHFGILNRLAPDSLADASMIDDHARDNKIKNNNR</sequence>
<name>A0ABS3ZKW6_9FIRM</name>
<comment type="caution">
    <text evidence="2">The sequence shown here is derived from an EMBL/GenBank/DDBJ whole genome shotgun (WGS) entry which is preliminary data.</text>
</comment>
<reference evidence="2 3" key="1">
    <citation type="submission" date="2021-02" db="EMBL/GenBank/DDBJ databases">
        <title>Lactate utilizing bacteria of the human gut.</title>
        <authorList>
            <person name="Sheridan P.O."/>
        </authorList>
    </citation>
    <scope>NUCLEOTIDE SEQUENCE [LARGE SCALE GENOMIC DNA]</scope>
    <source>
        <strain evidence="2 3">HTF-83D</strain>
    </source>
</reference>
<evidence type="ECO:0000313" key="2">
    <source>
        <dbReference type="EMBL" id="MBP0057964.1"/>
    </source>
</evidence>
<gene>
    <name evidence="2" type="ORF">JYQ75_11275</name>
</gene>
<accession>A0ABS3ZKW6</accession>
<keyword evidence="3" id="KW-1185">Reference proteome</keyword>
<dbReference type="RefSeq" id="WP_209293818.1">
    <property type="nucleotide sequence ID" value="NZ_JAFIQO010000147.1"/>
</dbReference>
<dbReference type="EMBL" id="JAFIQO010000147">
    <property type="protein sequence ID" value="MBP0057964.1"/>
    <property type="molecule type" value="Genomic_DNA"/>
</dbReference>
<protein>
    <submittedName>
        <fullName evidence="2">Uncharacterized protein</fullName>
    </submittedName>
</protein>
<keyword evidence="1" id="KW-0812">Transmembrane</keyword>
<dbReference type="Proteomes" id="UP001315001">
    <property type="component" value="Unassembled WGS sequence"/>
</dbReference>
<proteinExistence type="predicted"/>
<organism evidence="2 3">
    <name type="scientific">Anaerobutyricum soehngenii</name>
    <dbReference type="NCBI Taxonomy" id="105843"/>
    <lineage>
        <taxon>Bacteria</taxon>
        <taxon>Bacillati</taxon>
        <taxon>Bacillota</taxon>
        <taxon>Clostridia</taxon>
        <taxon>Lachnospirales</taxon>
        <taxon>Lachnospiraceae</taxon>
        <taxon>Anaerobutyricum</taxon>
    </lineage>
</organism>
<evidence type="ECO:0000313" key="3">
    <source>
        <dbReference type="Proteomes" id="UP001315001"/>
    </source>
</evidence>
<keyword evidence="1" id="KW-1133">Transmembrane helix</keyword>